<protein>
    <submittedName>
        <fullName evidence="2">Uncharacterized protein</fullName>
    </submittedName>
</protein>
<dbReference type="AlphaFoldDB" id="A0A455R311"/>
<organism evidence="2">
    <name type="scientific">Haliea sp. ETY-M</name>
    <dbReference type="NCBI Taxonomy" id="1055105"/>
    <lineage>
        <taxon>Bacteria</taxon>
        <taxon>Pseudomonadati</taxon>
        <taxon>Pseudomonadota</taxon>
        <taxon>Gammaproteobacteria</taxon>
        <taxon>Cellvibrionales</taxon>
        <taxon>Halieaceae</taxon>
        <taxon>Haliea</taxon>
    </lineage>
</organism>
<feature type="region of interest" description="Disordered" evidence="1">
    <location>
        <begin position="15"/>
        <end position="39"/>
    </location>
</feature>
<proteinExistence type="predicted"/>
<sequence length="39" mass="4072">MRAGRFVRAACAHGDGLHDDGLESSGPCGGRPAQYRGEN</sequence>
<name>A0A455R311_9GAMM</name>
<dbReference type="EMBL" id="LC064121">
    <property type="protein sequence ID" value="BBD50089.1"/>
    <property type="molecule type" value="Genomic_DNA"/>
</dbReference>
<evidence type="ECO:0000256" key="1">
    <source>
        <dbReference type="SAM" id="MobiDB-lite"/>
    </source>
</evidence>
<accession>A0A455R311</accession>
<evidence type="ECO:0000313" key="2">
    <source>
        <dbReference type="EMBL" id="BBD50089.1"/>
    </source>
</evidence>
<reference evidence="2" key="1">
    <citation type="submission" date="2015-07" db="EMBL/GenBank/DDBJ databases">
        <title>Novel operon containing particulate methane monooxygenase-type genes and epoxyalkane:coenzyme M transferase gene in ethylene-assimilating marine bacterium, Haliea sp. ETY-M.</title>
        <authorList>
            <person name="Suzuki T."/>
            <person name="Habe H."/>
            <person name="Nakajima-Kambe T."/>
            <person name="Fuse H."/>
        </authorList>
    </citation>
    <scope>NUCLEOTIDE SEQUENCE</scope>
    <source>
        <strain evidence="2">ETY-M</strain>
    </source>
</reference>